<dbReference type="AlphaFoldDB" id="A0A1G1VEZ2"/>
<organism evidence="3 4">
    <name type="scientific">Candidatus Blackburnbacteria bacterium RIFCSPLOWO2_01_FULL_40_20</name>
    <dbReference type="NCBI Taxonomy" id="1797519"/>
    <lineage>
        <taxon>Bacteria</taxon>
        <taxon>Candidatus Blackburniibacteriota</taxon>
    </lineage>
</organism>
<feature type="region of interest" description="Disordered" evidence="1">
    <location>
        <begin position="89"/>
        <end position="144"/>
    </location>
</feature>
<feature type="transmembrane region" description="Helical" evidence="2">
    <location>
        <begin position="12"/>
        <end position="31"/>
    </location>
</feature>
<gene>
    <name evidence="3" type="ORF">A3A77_04040</name>
</gene>
<evidence type="ECO:0000256" key="1">
    <source>
        <dbReference type="SAM" id="MobiDB-lite"/>
    </source>
</evidence>
<proteinExistence type="predicted"/>
<keyword evidence="2" id="KW-0812">Transmembrane</keyword>
<dbReference type="EMBL" id="MHCC01000006">
    <property type="protein sequence ID" value="OGY13939.1"/>
    <property type="molecule type" value="Genomic_DNA"/>
</dbReference>
<reference evidence="3 4" key="1">
    <citation type="journal article" date="2016" name="Nat. Commun.">
        <title>Thousands of microbial genomes shed light on interconnected biogeochemical processes in an aquifer system.</title>
        <authorList>
            <person name="Anantharaman K."/>
            <person name="Brown C.T."/>
            <person name="Hug L.A."/>
            <person name="Sharon I."/>
            <person name="Castelle C.J."/>
            <person name="Probst A.J."/>
            <person name="Thomas B.C."/>
            <person name="Singh A."/>
            <person name="Wilkins M.J."/>
            <person name="Karaoz U."/>
            <person name="Brodie E.L."/>
            <person name="Williams K.H."/>
            <person name="Hubbard S.S."/>
            <person name="Banfield J.F."/>
        </authorList>
    </citation>
    <scope>NUCLEOTIDE SEQUENCE [LARGE SCALE GENOMIC DNA]</scope>
</reference>
<feature type="transmembrane region" description="Helical" evidence="2">
    <location>
        <begin position="52"/>
        <end position="74"/>
    </location>
</feature>
<dbReference type="Proteomes" id="UP000178659">
    <property type="component" value="Unassembled WGS sequence"/>
</dbReference>
<name>A0A1G1VEZ2_9BACT</name>
<evidence type="ECO:0000313" key="3">
    <source>
        <dbReference type="EMBL" id="OGY13939.1"/>
    </source>
</evidence>
<accession>A0A1G1VEZ2</accession>
<evidence type="ECO:0000256" key="2">
    <source>
        <dbReference type="SAM" id="Phobius"/>
    </source>
</evidence>
<keyword evidence="2" id="KW-1133">Transmembrane helix</keyword>
<feature type="compositionally biased region" description="Low complexity" evidence="1">
    <location>
        <begin position="133"/>
        <end position="144"/>
    </location>
</feature>
<keyword evidence="2" id="KW-0472">Membrane</keyword>
<evidence type="ECO:0000313" key="4">
    <source>
        <dbReference type="Proteomes" id="UP000178659"/>
    </source>
</evidence>
<comment type="caution">
    <text evidence="3">The sequence shown here is derived from an EMBL/GenBank/DDBJ whole genome shotgun (WGS) entry which is preliminary data.</text>
</comment>
<sequence length="431" mass="45555">MLGFNRKHINILRVQIIFFLFCTTFDVFVKAKISRGVQPKKEGEMPRRAQGWIAIGAVALLMLLMIVSAAVAYLPGLFSGPSQEQRLDKATVAAAAAEKPNNEQPSGQPRAAVPTQVANPSGAKPAGDANSDATATAVAARTATSTPVPTATALTIAAPTQGPAQAEVCYQVAMKSVSTGVRTVADNVRISGVPDSATNIDLAKGQFSNPLGLGTEAFLAKPGALLVGPDFFDRQASNPLGANPRGADTMYNSEGSIRPFSPVSQRTLDGCAPWFGPVPEGGFIKLTGGELLFQITDGAGAVRTTIDLPRLGVDHNWFFYARGLYPPSAPAPQNSNRNLVVRLLGYVPGNTLFHMYQSRDKTNAAFVDYEQFFQEAIVSQGGGPNCGAGGCGRLTAVFLDVNTGAMTIITRSGNQGNLRDSSGWTLKYKNF</sequence>
<protein>
    <submittedName>
        <fullName evidence="3">Uncharacterized protein</fullName>
    </submittedName>
</protein>